<dbReference type="RefSeq" id="WP_245782594.1">
    <property type="nucleotide sequence ID" value="NZ_FOGI01000010.1"/>
</dbReference>
<dbReference type="InterPro" id="IPR001940">
    <property type="entry name" value="Peptidase_S1C"/>
</dbReference>
<name>A0A1H9WCA7_9PSEU</name>
<dbReference type="SUPFAM" id="SSF50494">
    <property type="entry name" value="Trypsin-like serine proteases"/>
    <property type="match status" value="1"/>
</dbReference>
<proteinExistence type="inferred from homology"/>
<dbReference type="PRINTS" id="PR00834">
    <property type="entry name" value="PROTEASES2C"/>
</dbReference>
<feature type="compositionally biased region" description="Low complexity" evidence="4">
    <location>
        <begin position="13"/>
        <end position="25"/>
    </location>
</feature>
<comment type="similarity">
    <text evidence="1">Belongs to the peptidase S1C family.</text>
</comment>
<organism evidence="6 7">
    <name type="scientific">Actinokineospora terrae</name>
    <dbReference type="NCBI Taxonomy" id="155974"/>
    <lineage>
        <taxon>Bacteria</taxon>
        <taxon>Bacillati</taxon>
        <taxon>Actinomycetota</taxon>
        <taxon>Actinomycetes</taxon>
        <taxon>Pseudonocardiales</taxon>
        <taxon>Pseudonocardiaceae</taxon>
        <taxon>Actinokineospora</taxon>
    </lineage>
</organism>
<dbReference type="PANTHER" id="PTHR43343">
    <property type="entry name" value="PEPTIDASE S12"/>
    <property type="match status" value="1"/>
</dbReference>
<dbReference type="InterPro" id="IPR043504">
    <property type="entry name" value="Peptidase_S1_PA_chymotrypsin"/>
</dbReference>
<gene>
    <name evidence="6" type="ORF">SAMN04487818_11072</name>
</gene>
<dbReference type="Proteomes" id="UP000199051">
    <property type="component" value="Unassembled WGS sequence"/>
</dbReference>
<keyword evidence="3" id="KW-0378">Hydrolase</keyword>
<feature type="compositionally biased region" description="Pro residues" evidence="4">
    <location>
        <begin position="1"/>
        <end position="12"/>
    </location>
</feature>
<feature type="region of interest" description="Disordered" evidence="4">
    <location>
        <begin position="1"/>
        <end position="98"/>
    </location>
</feature>
<dbReference type="InterPro" id="IPR051201">
    <property type="entry name" value="Chloro_Bact_Ser_Proteases"/>
</dbReference>
<evidence type="ECO:0000256" key="1">
    <source>
        <dbReference type="ARBA" id="ARBA00010541"/>
    </source>
</evidence>
<dbReference type="GO" id="GO:0004252">
    <property type="term" value="F:serine-type endopeptidase activity"/>
    <property type="evidence" value="ECO:0007669"/>
    <property type="project" value="InterPro"/>
</dbReference>
<sequence length="366" mass="36184">MNEHPQLPPQSPQTPQSPYTPPMSQGSGAGYPDTHTHGTHPLGTQSQAARAATTQSPGTRSAGAQPLGGPHGSGSPFDPRFPLGHGQPPYLTPGLPQPRSKIRRGAVGLVAAAVLGAGVLGGAAGAYFGSDGASTPFATVATSAQTVAATTPTDVSAVVSKVMPTVVEISTRTANAQGIGSGVVLTADGRILTNNHVVDGAKEITVTFSDGKTAAAEVVGTDANADLAVIQAQGVSGLAAAVLGDSSQLRVGDEVIAIGSPAGLQGTVTTGIVSALDRDVSIPSETGTRGMRGSTATSVSYKAIQTDASINQGNSGGPLFDTLGHVIGINSAIYSPVSSVDGAAGSVGIGFSIPIDTAKEVIAKIS</sequence>
<keyword evidence="5" id="KW-0472">Membrane</keyword>
<dbReference type="Pfam" id="PF13365">
    <property type="entry name" value="Trypsin_2"/>
    <property type="match status" value="1"/>
</dbReference>
<dbReference type="Gene3D" id="2.40.10.10">
    <property type="entry name" value="Trypsin-like serine proteases"/>
    <property type="match status" value="2"/>
</dbReference>
<evidence type="ECO:0000256" key="2">
    <source>
        <dbReference type="ARBA" id="ARBA00022670"/>
    </source>
</evidence>
<dbReference type="InterPro" id="IPR009003">
    <property type="entry name" value="Peptidase_S1_PA"/>
</dbReference>
<evidence type="ECO:0000256" key="4">
    <source>
        <dbReference type="SAM" id="MobiDB-lite"/>
    </source>
</evidence>
<feature type="transmembrane region" description="Helical" evidence="5">
    <location>
        <begin position="106"/>
        <end position="128"/>
    </location>
</feature>
<evidence type="ECO:0000256" key="5">
    <source>
        <dbReference type="SAM" id="Phobius"/>
    </source>
</evidence>
<keyword evidence="5" id="KW-0812">Transmembrane</keyword>
<reference evidence="7" key="1">
    <citation type="submission" date="2016-10" db="EMBL/GenBank/DDBJ databases">
        <authorList>
            <person name="Varghese N."/>
            <person name="Submissions S."/>
        </authorList>
    </citation>
    <scope>NUCLEOTIDE SEQUENCE [LARGE SCALE GENOMIC DNA]</scope>
    <source>
        <strain evidence="7">DSM 44260</strain>
    </source>
</reference>
<protein>
    <submittedName>
        <fullName evidence="6">Putative serine protease PepD</fullName>
    </submittedName>
</protein>
<evidence type="ECO:0000256" key="3">
    <source>
        <dbReference type="ARBA" id="ARBA00022801"/>
    </source>
</evidence>
<dbReference type="EMBL" id="FOGI01000010">
    <property type="protein sequence ID" value="SES31582.1"/>
    <property type="molecule type" value="Genomic_DNA"/>
</dbReference>
<keyword evidence="5" id="KW-1133">Transmembrane helix</keyword>
<keyword evidence="2 6" id="KW-0645">Protease</keyword>
<dbReference type="AlphaFoldDB" id="A0A1H9WCA7"/>
<accession>A0A1H9WCA7</accession>
<evidence type="ECO:0000313" key="7">
    <source>
        <dbReference type="Proteomes" id="UP000199051"/>
    </source>
</evidence>
<dbReference type="PANTHER" id="PTHR43343:SF3">
    <property type="entry name" value="PROTEASE DO-LIKE 8, CHLOROPLASTIC"/>
    <property type="match status" value="1"/>
</dbReference>
<dbReference type="GO" id="GO:0006508">
    <property type="term" value="P:proteolysis"/>
    <property type="evidence" value="ECO:0007669"/>
    <property type="project" value="UniProtKB-KW"/>
</dbReference>
<keyword evidence="7" id="KW-1185">Reference proteome</keyword>
<dbReference type="STRING" id="155974.SAMN04487818_11072"/>
<feature type="compositionally biased region" description="Low complexity" evidence="4">
    <location>
        <begin position="44"/>
        <end position="56"/>
    </location>
</feature>
<evidence type="ECO:0000313" key="6">
    <source>
        <dbReference type="EMBL" id="SES31582.1"/>
    </source>
</evidence>